<evidence type="ECO:0000259" key="4">
    <source>
        <dbReference type="PROSITE" id="PS50119"/>
    </source>
</evidence>
<reference evidence="6" key="1">
    <citation type="submission" date="2021-09" db="EMBL/GenBank/DDBJ databases">
        <authorList>
            <consortium name="AG Swart"/>
            <person name="Singh M."/>
            <person name="Singh A."/>
            <person name="Seah K."/>
            <person name="Emmerich C."/>
        </authorList>
    </citation>
    <scope>NUCLEOTIDE SEQUENCE</scope>
    <source>
        <strain evidence="6">ATCC30299</strain>
    </source>
</reference>
<keyword evidence="1" id="KW-0862">Zinc</keyword>
<proteinExistence type="predicted"/>
<dbReference type="AlphaFoldDB" id="A0AAU9K7D8"/>
<dbReference type="InterPro" id="IPR036116">
    <property type="entry name" value="FN3_sf"/>
</dbReference>
<feature type="compositionally biased region" description="Low complexity" evidence="3">
    <location>
        <begin position="343"/>
        <end position="358"/>
    </location>
</feature>
<feature type="domain" description="Fibronectin type-III" evidence="5">
    <location>
        <begin position="377"/>
        <end position="470"/>
    </location>
</feature>
<protein>
    <submittedName>
        <fullName evidence="6">Uncharacterized protein</fullName>
    </submittedName>
</protein>
<feature type="coiled-coil region" evidence="2">
    <location>
        <begin position="156"/>
        <end position="219"/>
    </location>
</feature>
<dbReference type="Gene3D" id="2.60.40.10">
    <property type="entry name" value="Immunoglobulins"/>
    <property type="match status" value="1"/>
</dbReference>
<dbReference type="PROSITE" id="PS50119">
    <property type="entry name" value="ZF_BBOX"/>
    <property type="match status" value="2"/>
</dbReference>
<dbReference type="InterPro" id="IPR000315">
    <property type="entry name" value="Znf_B-box"/>
</dbReference>
<feature type="compositionally biased region" description="Polar residues" evidence="3">
    <location>
        <begin position="362"/>
        <end position="375"/>
    </location>
</feature>
<feature type="compositionally biased region" description="Polar residues" evidence="3">
    <location>
        <begin position="323"/>
        <end position="342"/>
    </location>
</feature>
<dbReference type="SMART" id="SM00060">
    <property type="entry name" value="FN3"/>
    <property type="match status" value="1"/>
</dbReference>
<feature type="region of interest" description="Disordered" evidence="3">
    <location>
        <begin position="323"/>
        <end position="377"/>
    </location>
</feature>
<keyword evidence="2" id="KW-0175">Coiled coil</keyword>
<gene>
    <name evidence="6" type="ORF">BSTOLATCC_MIC53626</name>
</gene>
<evidence type="ECO:0000313" key="7">
    <source>
        <dbReference type="Proteomes" id="UP001162131"/>
    </source>
</evidence>
<dbReference type="GO" id="GO:0061630">
    <property type="term" value="F:ubiquitin protein ligase activity"/>
    <property type="evidence" value="ECO:0007669"/>
    <property type="project" value="TreeGrafter"/>
</dbReference>
<keyword evidence="1" id="KW-0863">Zinc-finger</keyword>
<dbReference type="PROSITE" id="PS50853">
    <property type="entry name" value="FN3"/>
    <property type="match status" value="1"/>
</dbReference>
<dbReference type="InterPro" id="IPR047153">
    <property type="entry name" value="TRIM45/56/19-like"/>
</dbReference>
<dbReference type="InterPro" id="IPR003961">
    <property type="entry name" value="FN3_dom"/>
</dbReference>
<dbReference type="Gene3D" id="3.30.160.60">
    <property type="entry name" value="Classic Zinc Finger"/>
    <property type="match status" value="1"/>
</dbReference>
<keyword evidence="7" id="KW-1185">Reference proteome</keyword>
<dbReference type="SUPFAM" id="SSF57845">
    <property type="entry name" value="B-box zinc-binding domain"/>
    <property type="match status" value="1"/>
</dbReference>
<sequence length="621" mass="70399">MEQEIKCSVCNQIQIYPTILPCCYSSVCFSHIGNSCPLCNISISQSETTHNWILLALEETSDPLNCERCTTRPAKTSCETCKILLCSECYSYIHSLGAYKSHSQAPIKLSKITNFNYCEFHKENLAYFCTEDWKSICKYCLSMHSSHPILKIEDAFSETLHEIKSKQNKLEKLRKKLIFELNDIEVLEPDIEYAKNEAINKIKEAFKIAKRAIELKEEECIDEINNFNEKKIQQLNFNREEINGKLLSINAAVKLIETAVELPKSAMLESLKYLSKMIDHSLSVSESHMSSVDAQFQSIDISAILKGINSGNFFEINNSPAQDRYSSFPSPQPSLNNTQSPLNSISNYRRSNISSPNPFSYVGNNTNTDLTNSDPSEPRKFILKQQTSSEIKLSWTYTSGKSIYSLEYGVGSKVRGVEQFRQVYKGEAHTCIITDLLPKTTYRFRVAAISEEDTKQSPWSEITSVSTFDLQDIDENICKNLAIINKRGDEKWVQFERAGIILAQYPYYFGKHIWKIKVISNAIFSTDEKSGQLKIGVSSPKHKNIVGCLYSYGLGKGISKLCVVLDIEAGTLKIISGENQEGESFTIEGPQIPAIQYRPARNSRNNVKVMIKFDEKDDNIY</sequence>
<dbReference type="SUPFAM" id="SSF49265">
    <property type="entry name" value="Fibronectin type III"/>
    <property type="match status" value="1"/>
</dbReference>
<comment type="caution">
    <text evidence="6">The sequence shown here is derived from an EMBL/GenBank/DDBJ whole genome shotgun (WGS) entry which is preliminary data.</text>
</comment>
<dbReference type="PANTHER" id="PTHR25462">
    <property type="entry name" value="BONUS, ISOFORM C-RELATED"/>
    <property type="match status" value="1"/>
</dbReference>
<evidence type="ECO:0000256" key="1">
    <source>
        <dbReference type="PROSITE-ProRule" id="PRU00024"/>
    </source>
</evidence>
<dbReference type="Pfam" id="PF00643">
    <property type="entry name" value="zf-B_box"/>
    <property type="match status" value="1"/>
</dbReference>
<keyword evidence="1" id="KW-0479">Metal-binding</keyword>
<dbReference type="CDD" id="cd00063">
    <property type="entry name" value="FN3"/>
    <property type="match status" value="1"/>
</dbReference>
<name>A0AAU9K7D8_9CILI</name>
<dbReference type="GO" id="GO:0005654">
    <property type="term" value="C:nucleoplasm"/>
    <property type="evidence" value="ECO:0007669"/>
    <property type="project" value="TreeGrafter"/>
</dbReference>
<dbReference type="SMART" id="SM00336">
    <property type="entry name" value="BBOX"/>
    <property type="match status" value="2"/>
</dbReference>
<evidence type="ECO:0000259" key="5">
    <source>
        <dbReference type="PROSITE" id="PS50853"/>
    </source>
</evidence>
<evidence type="ECO:0000313" key="6">
    <source>
        <dbReference type="EMBL" id="CAG9331559.1"/>
    </source>
</evidence>
<evidence type="ECO:0000256" key="2">
    <source>
        <dbReference type="SAM" id="Coils"/>
    </source>
</evidence>
<dbReference type="CDD" id="cd19757">
    <property type="entry name" value="Bbox1"/>
    <property type="match status" value="1"/>
</dbReference>
<evidence type="ECO:0000256" key="3">
    <source>
        <dbReference type="SAM" id="MobiDB-lite"/>
    </source>
</evidence>
<dbReference type="Pfam" id="PF22586">
    <property type="entry name" value="ANCHR-like_BBOX"/>
    <property type="match status" value="1"/>
</dbReference>
<dbReference type="PANTHER" id="PTHR25462:SF305">
    <property type="entry name" value="RING-TYPE DOMAIN-CONTAINING PROTEIN"/>
    <property type="match status" value="1"/>
</dbReference>
<feature type="domain" description="B box-type" evidence="4">
    <location>
        <begin position="113"/>
        <end position="152"/>
    </location>
</feature>
<dbReference type="EMBL" id="CAJZBQ010000053">
    <property type="protein sequence ID" value="CAG9331559.1"/>
    <property type="molecule type" value="Genomic_DNA"/>
</dbReference>
<feature type="domain" description="B box-type" evidence="4">
    <location>
        <begin position="61"/>
        <end position="107"/>
    </location>
</feature>
<dbReference type="Proteomes" id="UP001162131">
    <property type="component" value="Unassembled WGS sequence"/>
</dbReference>
<organism evidence="6 7">
    <name type="scientific">Blepharisma stoltei</name>
    <dbReference type="NCBI Taxonomy" id="1481888"/>
    <lineage>
        <taxon>Eukaryota</taxon>
        <taxon>Sar</taxon>
        <taxon>Alveolata</taxon>
        <taxon>Ciliophora</taxon>
        <taxon>Postciliodesmatophora</taxon>
        <taxon>Heterotrichea</taxon>
        <taxon>Heterotrichida</taxon>
        <taxon>Blepharismidae</taxon>
        <taxon>Blepharisma</taxon>
    </lineage>
</organism>
<dbReference type="GO" id="GO:0008270">
    <property type="term" value="F:zinc ion binding"/>
    <property type="evidence" value="ECO:0007669"/>
    <property type="project" value="UniProtKB-KW"/>
</dbReference>
<dbReference type="InterPro" id="IPR013783">
    <property type="entry name" value="Ig-like_fold"/>
</dbReference>
<dbReference type="Pfam" id="PF00041">
    <property type="entry name" value="fn3"/>
    <property type="match status" value="1"/>
</dbReference>
<accession>A0AAU9K7D8</accession>